<keyword evidence="2" id="KW-0378">Hydrolase</keyword>
<dbReference type="Gene3D" id="3.40.50.1820">
    <property type="entry name" value="alpha/beta hydrolase"/>
    <property type="match status" value="1"/>
</dbReference>
<dbReference type="EMBL" id="RBJC01000006">
    <property type="protein sequence ID" value="RKR71895.1"/>
    <property type="molecule type" value="Genomic_DNA"/>
</dbReference>
<dbReference type="Pfam" id="PF00756">
    <property type="entry name" value="Esterase"/>
    <property type="match status" value="1"/>
</dbReference>
<dbReference type="InterPro" id="IPR000801">
    <property type="entry name" value="Esterase-like"/>
</dbReference>
<accession>A0A420XGE1</accession>
<comment type="caution">
    <text evidence="3">The sequence shown here is derived from an EMBL/GenBank/DDBJ whole genome shotgun (WGS) entry which is preliminary data.</text>
</comment>
<dbReference type="OrthoDB" id="9784036at2"/>
<evidence type="ECO:0000256" key="2">
    <source>
        <dbReference type="ARBA" id="ARBA00022801"/>
    </source>
</evidence>
<dbReference type="AlphaFoldDB" id="A0A420XGE1"/>
<reference evidence="3 4" key="1">
    <citation type="submission" date="2018-10" db="EMBL/GenBank/DDBJ databases">
        <title>Genomic Encyclopedia of Type Strains, Phase IV (KMG-IV): sequencing the most valuable type-strain genomes for metagenomic binning, comparative biology and taxonomic classification.</title>
        <authorList>
            <person name="Goeker M."/>
        </authorList>
    </citation>
    <scope>NUCLEOTIDE SEQUENCE [LARGE SCALE GENOMIC DNA]</scope>
    <source>
        <strain evidence="3 4">DSM 23800</strain>
    </source>
</reference>
<sequence>MKIYKKIITIIFGLLILSKVFAMESSLYNIKHVNQVFNNNSYRLFIADPKSNFNGTTLYLLDGNMHFPKALEAVNSHKPLPRIVAIGYVGEEQYFVPERTRDYTPKAEGEDFAKGGGADNFLNFIANEAKPFIDTHYSKTERNLFFGHSFGGLFGLYTLFTKGGLFDGYILASPSLWWGNSNWLKDKVLTSRPHFVLLTLSEYEAYPERDPQVDPDRIKRIQSRRSDFTVEQLYQQLQNEQISSEFVLLPKVNHGSSIPFALKLALEKAQSQ</sequence>
<organism evidence="3 4">
    <name type="scientific">Otariodibacter oris</name>
    <dbReference type="NCBI Taxonomy" id="1032623"/>
    <lineage>
        <taxon>Bacteria</taxon>
        <taxon>Pseudomonadati</taxon>
        <taxon>Pseudomonadota</taxon>
        <taxon>Gammaproteobacteria</taxon>
        <taxon>Pasteurellales</taxon>
        <taxon>Pasteurellaceae</taxon>
        <taxon>Otariodibacter</taxon>
    </lineage>
</organism>
<dbReference type="SUPFAM" id="SSF53474">
    <property type="entry name" value="alpha/beta-Hydrolases"/>
    <property type="match status" value="1"/>
</dbReference>
<comment type="similarity">
    <text evidence="1">Belongs to the esterase D family.</text>
</comment>
<evidence type="ECO:0000256" key="1">
    <source>
        <dbReference type="ARBA" id="ARBA00005622"/>
    </source>
</evidence>
<dbReference type="InterPro" id="IPR029058">
    <property type="entry name" value="AB_hydrolase_fold"/>
</dbReference>
<protein>
    <recommendedName>
        <fullName evidence="5">Alpha/beta superfamily hydrolase</fullName>
    </recommendedName>
</protein>
<dbReference type="PANTHER" id="PTHR40841">
    <property type="entry name" value="SIDEROPHORE TRIACETYLFUSARININE C ESTERASE"/>
    <property type="match status" value="1"/>
</dbReference>
<evidence type="ECO:0008006" key="5">
    <source>
        <dbReference type="Google" id="ProtNLM"/>
    </source>
</evidence>
<dbReference type="InterPro" id="IPR052558">
    <property type="entry name" value="Siderophore_Hydrolase_D"/>
</dbReference>
<dbReference type="PANTHER" id="PTHR40841:SF2">
    <property type="entry name" value="SIDEROPHORE-DEGRADING ESTERASE (EUROFUNG)"/>
    <property type="match status" value="1"/>
</dbReference>
<evidence type="ECO:0000313" key="3">
    <source>
        <dbReference type="EMBL" id="RKR71895.1"/>
    </source>
</evidence>
<evidence type="ECO:0000313" key="4">
    <source>
        <dbReference type="Proteomes" id="UP000280099"/>
    </source>
</evidence>
<gene>
    <name evidence="3" type="ORF">DES31_1246</name>
</gene>
<keyword evidence="4" id="KW-1185">Reference proteome</keyword>
<dbReference type="Proteomes" id="UP000280099">
    <property type="component" value="Unassembled WGS sequence"/>
</dbReference>
<dbReference type="GO" id="GO:0016788">
    <property type="term" value="F:hydrolase activity, acting on ester bonds"/>
    <property type="evidence" value="ECO:0007669"/>
    <property type="project" value="TreeGrafter"/>
</dbReference>
<name>A0A420XGE1_9PAST</name>
<proteinExistence type="inferred from homology"/>